<accession>A0ABY7CKE0</accession>
<dbReference type="EMBL" id="CP110425">
    <property type="protein sequence ID" value="WAQ85170.1"/>
    <property type="molecule type" value="Genomic_DNA"/>
</dbReference>
<feature type="region of interest" description="Disordered" evidence="11">
    <location>
        <begin position="380"/>
        <end position="507"/>
    </location>
</feature>
<evidence type="ECO:0000256" key="1">
    <source>
        <dbReference type="ARBA" id="ARBA00000971"/>
    </source>
</evidence>
<dbReference type="EC" id="5.2.1.8" evidence="10"/>
<feature type="region of interest" description="Disordered" evidence="11">
    <location>
        <begin position="1"/>
        <end position="25"/>
    </location>
</feature>
<dbReference type="InterPro" id="IPR035979">
    <property type="entry name" value="RBD_domain_sf"/>
</dbReference>
<dbReference type="Gene3D" id="2.40.100.10">
    <property type="entry name" value="Cyclophilin-like"/>
    <property type="match status" value="1"/>
</dbReference>
<feature type="compositionally biased region" description="Acidic residues" evidence="11">
    <location>
        <begin position="240"/>
        <end position="252"/>
    </location>
</feature>
<name>A0ABY7CKE0_9BASI</name>
<comment type="subcellular location">
    <subcellularLocation>
        <location evidence="3 10">Nucleus</location>
    </subcellularLocation>
</comment>
<dbReference type="InterPro" id="IPR012677">
    <property type="entry name" value="Nucleotide-bd_a/b_plait_sf"/>
</dbReference>
<comment type="catalytic activity">
    <reaction evidence="1 10">
        <text>[protein]-peptidylproline (omega=180) = [protein]-peptidylproline (omega=0)</text>
        <dbReference type="Rhea" id="RHEA:16237"/>
        <dbReference type="Rhea" id="RHEA-COMP:10747"/>
        <dbReference type="Rhea" id="RHEA-COMP:10748"/>
        <dbReference type="ChEBI" id="CHEBI:83833"/>
        <dbReference type="ChEBI" id="CHEBI:83834"/>
        <dbReference type="EC" id="5.2.1.8"/>
    </reaction>
</comment>
<dbReference type="Gene3D" id="3.30.70.330">
    <property type="match status" value="1"/>
</dbReference>
<evidence type="ECO:0000256" key="8">
    <source>
        <dbReference type="ARBA" id="ARBA00023242"/>
    </source>
</evidence>
<feature type="compositionally biased region" description="Basic and acidic residues" evidence="11">
    <location>
        <begin position="479"/>
        <end position="491"/>
    </location>
</feature>
<evidence type="ECO:0000256" key="3">
    <source>
        <dbReference type="ARBA" id="ARBA00004123"/>
    </source>
</evidence>
<dbReference type="SMART" id="SM00360">
    <property type="entry name" value="RRM"/>
    <property type="match status" value="1"/>
</dbReference>
<sequence>MRAASHAHAQPHQSHPRPTSEPPGLAVIPPLIEMSVLFETSLGDLVLDLDVDRCPKTSENFLKLCKTYYYNFCSFFNVQKDFIAQTGDPTDLGTGGESIWARLPPSGSAGDEHGRRHFKAELGAQKEHHKTLNHSRRGTLGMAVSEGKSGSQFYLTLADGLSELDGKHVVFGRLVEGFEVLEQINEALVDEQGRPLREIRLRHVVVLDDPFPDPVGLEIPADSPPPPEAAERGKHLRVADDEELDEDLEPSEVEERRREREARAQALTLEMVGDLPFAEVAPPENILFVCKLNAITRSEDLELIFSRFGPILSCEVIKDPKTQDSLQYAFIEFDQREDAERAYFKMDGVLIDDRRIHVDFSQSVSKLHSDWIFKRTGTRVKPGQRYAQRPRKPPGPGPSQAGQYPMAFDEAEIAGRSGRRADDRRRDDRRHDDRRHDERRQDERRHDDRRHDDRRHDDRRQDDRRHDDGRRHAQAGRAHRPDPRARDAEHERRRRRSRSPVTVGARR</sequence>
<dbReference type="InterPro" id="IPR029000">
    <property type="entry name" value="Cyclophilin-like_dom_sf"/>
</dbReference>
<evidence type="ECO:0000256" key="7">
    <source>
        <dbReference type="ARBA" id="ARBA00023235"/>
    </source>
</evidence>
<dbReference type="InterPro" id="IPR035542">
    <property type="entry name" value="CRIP"/>
</dbReference>
<dbReference type="PROSITE" id="PS50102">
    <property type="entry name" value="RRM"/>
    <property type="match status" value="1"/>
</dbReference>
<proteinExistence type="inferred from homology"/>
<dbReference type="CDD" id="cd01921">
    <property type="entry name" value="cyclophilin_RRM"/>
    <property type="match status" value="1"/>
</dbReference>
<evidence type="ECO:0000259" key="13">
    <source>
        <dbReference type="PROSITE" id="PS50102"/>
    </source>
</evidence>
<gene>
    <name evidence="14" type="ORF">PtA15_5A744</name>
</gene>
<dbReference type="Proteomes" id="UP001164743">
    <property type="component" value="Chromosome 5A"/>
</dbReference>
<dbReference type="PROSITE" id="PS50072">
    <property type="entry name" value="CSA_PPIASE_2"/>
    <property type="match status" value="1"/>
</dbReference>
<dbReference type="GeneID" id="77810433"/>
<evidence type="ECO:0000313" key="15">
    <source>
        <dbReference type="Proteomes" id="UP001164743"/>
    </source>
</evidence>
<protein>
    <recommendedName>
        <fullName evidence="10">Peptidyl-prolyl cis-trans isomerase</fullName>
        <shortName evidence="10">PPIase</shortName>
        <ecNumber evidence="10">5.2.1.8</ecNumber>
    </recommendedName>
</protein>
<organism evidence="14 15">
    <name type="scientific">Puccinia triticina</name>
    <dbReference type="NCBI Taxonomy" id="208348"/>
    <lineage>
        <taxon>Eukaryota</taxon>
        <taxon>Fungi</taxon>
        <taxon>Dikarya</taxon>
        <taxon>Basidiomycota</taxon>
        <taxon>Pucciniomycotina</taxon>
        <taxon>Pucciniomycetes</taxon>
        <taxon>Pucciniales</taxon>
        <taxon>Pucciniaceae</taxon>
        <taxon>Puccinia</taxon>
    </lineage>
</organism>
<evidence type="ECO:0000256" key="11">
    <source>
        <dbReference type="SAM" id="MobiDB-lite"/>
    </source>
</evidence>
<dbReference type="PRINTS" id="PR00153">
    <property type="entry name" value="CSAPPISMRASE"/>
</dbReference>
<feature type="compositionally biased region" description="Low complexity" evidence="11">
    <location>
        <begin position="1"/>
        <end position="13"/>
    </location>
</feature>
<evidence type="ECO:0000256" key="9">
    <source>
        <dbReference type="PROSITE-ProRule" id="PRU00176"/>
    </source>
</evidence>
<feature type="domain" description="RRM" evidence="13">
    <location>
        <begin position="285"/>
        <end position="363"/>
    </location>
</feature>
<feature type="domain" description="PPIase cyclophilin-type" evidence="12">
    <location>
        <begin position="39"/>
        <end position="206"/>
    </location>
</feature>
<dbReference type="RefSeq" id="XP_053020725.1">
    <property type="nucleotide sequence ID" value="XM_053169538.1"/>
</dbReference>
<dbReference type="PANTHER" id="PTHR45843:SF1">
    <property type="entry name" value="PEPTIDYL-PROLYL CIS-TRANS ISOMERASE-LIKE 4"/>
    <property type="match status" value="1"/>
</dbReference>
<feature type="compositionally biased region" description="Basic and acidic residues" evidence="11">
    <location>
        <begin position="229"/>
        <end position="239"/>
    </location>
</feature>
<comment type="function">
    <text evidence="2 10">PPIases accelerate the folding of proteins. It catalyzes the cis-trans isomerization of proline imidic peptide bonds in oligopeptides.</text>
</comment>
<dbReference type="InterPro" id="IPR000504">
    <property type="entry name" value="RRM_dom"/>
</dbReference>
<dbReference type="SUPFAM" id="SSF50891">
    <property type="entry name" value="Cyclophilin-like"/>
    <property type="match status" value="1"/>
</dbReference>
<evidence type="ECO:0000259" key="12">
    <source>
        <dbReference type="PROSITE" id="PS50072"/>
    </source>
</evidence>
<keyword evidence="5 9" id="KW-0694">RNA-binding</keyword>
<dbReference type="SUPFAM" id="SSF54928">
    <property type="entry name" value="RNA-binding domain, RBD"/>
    <property type="match status" value="1"/>
</dbReference>
<evidence type="ECO:0000256" key="6">
    <source>
        <dbReference type="ARBA" id="ARBA00023110"/>
    </source>
</evidence>
<evidence type="ECO:0000256" key="4">
    <source>
        <dbReference type="ARBA" id="ARBA00010739"/>
    </source>
</evidence>
<keyword evidence="8 10" id="KW-0539">Nucleus</keyword>
<dbReference type="InterPro" id="IPR002130">
    <property type="entry name" value="Cyclophilin-type_PPIase_dom"/>
</dbReference>
<dbReference type="InterPro" id="IPR035538">
    <property type="entry name" value="Cyclophilin_PPIL4"/>
</dbReference>
<keyword evidence="6 10" id="KW-0697">Rotamase</keyword>
<dbReference type="PANTHER" id="PTHR45843">
    <property type="entry name" value="PEPTIDYL-PROLYL CIS-TRANS ISOMERASE-LIKE 4"/>
    <property type="match status" value="1"/>
</dbReference>
<feature type="compositionally biased region" description="Basic and acidic residues" evidence="11">
    <location>
        <begin position="419"/>
        <end position="471"/>
    </location>
</feature>
<reference evidence="14" key="1">
    <citation type="submission" date="2022-10" db="EMBL/GenBank/DDBJ databases">
        <title>Puccinia triticina Genome sequencing and assembly.</title>
        <authorList>
            <person name="Li C."/>
        </authorList>
    </citation>
    <scope>NUCLEOTIDE SEQUENCE</scope>
    <source>
        <strain evidence="14">Pt15</strain>
    </source>
</reference>
<comment type="similarity">
    <text evidence="4 10">Belongs to the cyclophilin-type PPIase family. PPIL4 subfamily.</text>
</comment>
<evidence type="ECO:0000256" key="10">
    <source>
        <dbReference type="RuleBase" id="RU365081"/>
    </source>
</evidence>
<keyword evidence="15" id="KW-1185">Reference proteome</keyword>
<dbReference type="Pfam" id="PF00076">
    <property type="entry name" value="RRM_1"/>
    <property type="match status" value="1"/>
</dbReference>
<evidence type="ECO:0000313" key="14">
    <source>
        <dbReference type="EMBL" id="WAQ85170.1"/>
    </source>
</evidence>
<keyword evidence="7 10" id="KW-0413">Isomerase</keyword>
<evidence type="ECO:0000256" key="2">
    <source>
        <dbReference type="ARBA" id="ARBA00002388"/>
    </source>
</evidence>
<dbReference type="Pfam" id="PF00160">
    <property type="entry name" value="Pro_isomerase"/>
    <property type="match status" value="1"/>
</dbReference>
<feature type="region of interest" description="Disordered" evidence="11">
    <location>
        <begin position="215"/>
        <end position="259"/>
    </location>
</feature>
<evidence type="ECO:0000256" key="5">
    <source>
        <dbReference type="ARBA" id="ARBA00022884"/>
    </source>
</evidence>
<dbReference type="CDD" id="cd12235">
    <property type="entry name" value="RRM_PPIL4"/>
    <property type="match status" value="1"/>
</dbReference>